<evidence type="ECO:0000313" key="2">
    <source>
        <dbReference type="Proteomes" id="UP000016880"/>
    </source>
</evidence>
<dbReference type="GeneID" id="18158480"/>
<dbReference type="KEGG" id="vg:18158480"/>
<reference evidence="1 2" key="1">
    <citation type="journal article" date="2015" name="Appl. Microbiol. Biotechnol.">
        <title>The potential of the endolysin Lysdb from Lactobacillus delbrueckii phage for combating Staphylococcus aureus during cheese manufacture from raw milk.</title>
        <authorList>
            <person name="Guo T."/>
            <person name="Xin Y."/>
            <person name="Zhang C."/>
            <person name="Ouyang X."/>
            <person name="Kong J."/>
        </authorList>
    </citation>
    <scope>NUCLEOTIDE SEQUENCE [LARGE SCALE GENOMIC DNA]</scope>
</reference>
<dbReference type="Proteomes" id="UP000016880">
    <property type="component" value="Segment"/>
</dbReference>
<proteinExistence type="predicted"/>
<gene>
    <name evidence="1" type="ORF">phiLdb_00054</name>
</gene>
<sequence length="73" mass="8467">MTDEEIKEMIECLKANMLLIDMAIEEKEEGNYFKAGKLVRQYDEMVADDLEYWGVSYEWAVNAGLVVNTKDLI</sequence>
<protein>
    <submittedName>
        <fullName evidence="1">Uncharacterized protein</fullName>
    </submittedName>
</protein>
<organism evidence="1 2">
    <name type="scientific">Lactobacillus phage phiLdb</name>
    <dbReference type="NCBI Taxonomy" id="1399942"/>
    <lineage>
        <taxon>Viruses</taxon>
        <taxon>Duplodnaviria</taxon>
        <taxon>Heunggongvirae</taxon>
        <taxon>Uroviricota</taxon>
        <taxon>Caudoviricetes</taxon>
        <taxon>Cequinquevirus</taxon>
        <taxon>Cequinquevirus Ldb</taxon>
    </lineage>
</organism>
<accession>U3PDV8</accession>
<dbReference type="RefSeq" id="YP_008770219.1">
    <property type="nucleotide sequence ID" value="NC_022762.1"/>
</dbReference>
<dbReference type="EMBL" id="KF188410">
    <property type="protein sequence ID" value="AGW43731.1"/>
    <property type="molecule type" value="Genomic_DNA"/>
</dbReference>
<evidence type="ECO:0000313" key="1">
    <source>
        <dbReference type="EMBL" id="AGW43731.1"/>
    </source>
</evidence>
<keyword evidence="2" id="KW-1185">Reference proteome</keyword>
<name>U3PDV8_9CAUD</name>